<dbReference type="GO" id="GO:0060967">
    <property type="term" value="P:negative regulation of gene silencing by regulatory ncRNA"/>
    <property type="evidence" value="ECO:0007669"/>
    <property type="project" value="InterPro"/>
</dbReference>
<comment type="function">
    <text evidence="1 10">Through its interaction with host SGS3, acts as a suppressor of RNA-mediated gene silencing, also known as post-transcriptional gene silencing (PTGS), a mechanism of plant viral defense that limits the accumulation of viral RNAs.</text>
</comment>
<feature type="domain" description="WCCH motif" evidence="11">
    <location>
        <begin position="99"/>
        <end position="122"/>
    </location>
</feature>
<keyword evidence="12" id="KW-0167">Capsid protein</keyword>
<evidence type="ECO:0000259" key="11">
    <source>
        <dbReference type="Pfam" id="PF03716"/>
    </source>
</evidence>
<evidence type="ECO:0000256" key="10">
    <source>
        <dbReference type="RuleBase" id="RU364051"/>
    </source>
</evidence>
<dbReference type="GO" id="GO:0052170">
    <property type="term" value="P:symbiont-mediated suppression of host innate immune response"/>
    <property type="evidence" value="ECO:0007669"/>
    <property type="project" value="UniProtKB-KW"/>
</dbReference>
<keyword evidence="12" id="KW-0946">Virion</keyword>
<comment type="subcellular location">
    <subcellularLocation>
        <location evidence="2 10">Host cytoplasm</location>
        <location evidence="2 10">Host perinuclear region</location>
    </subcellularLocation>
</comment>
<gene>
    <name evidence="12" type="primary">AV2</name>
</gene>
<evidence type="ECO:0000256" key="3">
    <source>
        <dbReference type="ARBA" id="ARBA00009397"/>
    </source>
</evidence>
<dbReference type="InterPro" id="IPR005159">
    <property type="entry name" value="WCCH"/>
</dbReference>
<keyword evidence="6 10" id="KW-0945">Host-virus interaction</keyword>
<evidence type="ECO:0000313" key="12">
    <source>
        <dbReference type="EMBL" id="ACF42148.1"/>
    </source>
</evidence>
<evidence type="ECO:0000256" key="7">
    <source>
        <dbReference type="ARBA" id="ARBA00022632"/>
    </source>
</evidence>
<accession>B8QSB6</accession>
<reference evidence="12" key="1">
    <citation type="journal article" date="2008" name="Arch. Virol.">
        <title>Alternate hosts of African cassava mosaic virus and East African cassava mosaic Cameroon virus in Nigeria.</title>
        <authorList>
            <person name="Alabi O.J."/>
            <person name="Ogbe F.O."/>
            <person name="Bandyopadhyay R."/>
            <person name="Lava Kumar P."/>
            <person name="Dixon A.G."/>
            <person name="Hughes J."/>
            <person name="Naidu R.A."/>
        </authorList>
    </citation>
    <scope>NUCLEOTIDE SEQUENCE</scope>
    <source>
        <strain evidence="12">EACMCV-CM[NG:Mg:03]</strain>
    </source>
</reference>
<dbReference type="GO" id="GO:0044220">
    <property type="term" value="C:host cell perinuclear region of cytoplasm"/>
    <property type="evidence" value="ECO:0007669"/>
    <property type="project" value="UniProtKB-SubCell"/>
</dbReference>
<dbReference type="InterPro" id="IPR002511">
    <property type="entry name" value="Gemini_V2"/>
</dbReference>
<evidence type="ECO:0000256" key="2">
    <source>
        <dbReference type="ARBA" id="ARBA00004407"/>
    </source>
</evidence>
<keyword evidence="5 10" id="KW-0941">Suppressor of RNA silencing</keyword>
<keyword evidence="9" id="KW-0899">Viral immunoevasion</keyword>
<evidence type="ECO:0000256" key="9">
    <source>
        <dbReference type="ARBA" id="ARBA00023280"/>
    </source>
</evidence>
<evidence type="ECO:0000256" key="1">
    <source>
        <dbReference type="ARBA" id="ARBA00003603"/>
    </source>
</evidence>
<organism evidence="12">
    <name type="scientific">East African cassava mosaic Cameroon virus</name>
    <dbReference type="NCBI Taxonomy" id="223262"/>
    <lineage>
        <taxon>Viruses</taxon>
        <taxon>Monodnaviria</taxon>
        <taxon>Shotokuvirae</taxon>
        <taxon>Cressdnaviricota</taxon>
        <taxon>Repensiviricetes</taxon>
        <taxon>Geplafuvirales</taxon>
        <taxon>Geminiviridae</taxon>
        <taxon>Begomovirus</taxon>
        <taxon>Begomovirus manihotiscameroonense</taxon>
    </lineage>
</organism>
<comment type="subunit">
    <text evidence="4 10">Interacts with host SGS3.</text>
</comment>
<dbReference type="Pfam" id="PF01524">
    <property type="entry name" value="Gemini_V2"/>
    <property type="match status" value="1"/>
</dbReference>
<evidence type="ECO:0000256" key="4">
    <source>
        <dbReference type="ARBA" id="ARBA00011105"/>
    </source>
</evidence>
<evidence type="ECO:0000256" key="8">
    <source>
        <dbReference type="ARBA" id="ARBA00023200"/>
    </source>
</evidence>
<keyword evidence="7" id="KW-1090">Inhibition of host innate immune response by virus</keyword>
<dbReference type="EMBL" id="EU685319">
    <property type="protein sequence ID" value="ACF42148.1"/>
    <property type="molecule type" value="Genomic_DNA"/>
</dbReference>
<sequence length="135" mass="15626">MLDIEFGLYILRHEVVERVKMWNPLVNDFPETVHGFRSMLAVKYLLHLEQEYDRGTVGAEYIRDLIGVLPCKSYGEATRRYNNLNTRIQGAEEAELRQPIHEPCGCPYCPRHQKQNMGQQAHVSEAQDVQDVSKP</sequence>
<keyword evidence="8 10" id="KW-1035">Host cytoplasm</keyword>
<comment type="similarity">
    <text evidence="3 10">Belongs to the geminiviridae protein AV2/V2 family.</text>
</comment>
<protein>
    <recommendedName>
        <fullName evidence="10">Protein V2</fullName>
    </recommendedName>
</protein>
<proteinExistence type="inferred from homology"/>
<dbReference type="Pfam" id="PF03716">
    <property type="entry name" value="WCCH"/>
    <property type="match status" value="1"/>
</dbReference>
<name>B8QSB6_9GEMI</name>
<evidence type="ECO:0000256" key="6">
    <source>
        <dbReference type="ARBA" id="ARBA00022581"/>
    </source>
</evidence>
<evidence type="ECO:0000256" key="5">
    <source>
        <dbReference type="ARBA" id="ARBA00022463"/>
    </source>
</evidence>
<dbReference type="GO" id="GO:0019028">
    <property type="term" value="C:viral capsid"/>
    <property type="evidence" value="ECO:0007669"/>
    <property type="project" value="UniProtKB-KW"/>
</dbReference>